<dbReference type="AlphaFoldDB" id="A0A4V1C4R2"/>
<dbReference type="OMA" id="YSYVAPY"/>
<dbReference type="EMBL" id="CP034204">
    <property type="protein sequence ID" value="QBZ53775.1"/>
    <property type="molecule type" value="Genomic_DNA"/>
</dbReference>
<dbReference type="VEuPathDB" id="FungiDB:M_BR32_EuGene_00084381"/>
<evidence type="ECO:0000313" key="2">
    <source>
        <dbReference type="Proteomes" id="UP000294847"/>
    </source>
</evidence>
<dbReference type="Pfam" id="PF17316">
    <property type="entry name" value="Perilipin_2"/>
    <property type="match status" value="1"/>
</dbReference>
<proteinExistence type="predicted"/>
<gene>
    <name evidence="1" type="ORF">PoMZ_09465</name>
</gene>
<evidence type="ECO:0000313" key="1">
    <source>
        <dbReference type="EMBL" id="QBZ53775.1"/>
    </source>
</evidence>
<dbReference type="Proteomes" id="UP000294847">
    <property type="component" value="Chromosome 1"/>
</dbReference>
<sequence length="186" mass="20634">MASPQVNGEVPHSAFFDHLAQYPVVNDGIEVFKKNPYGQRSINVTDMVYTRVAKPVIPYLSRPYQYVSPYVKRVDDIGDKTLSRVDKTFPAVKKPTADLYADVSSLVTLPLRKTIEGKDHVVTTYSQEYKSFVNNSGNEGGLVIYGKALFGTALVLTAESISWVKLYLHKAKEDAKAASNNNNNSN</sequence>
<protein>
    <submittedName>
        <fullName evidence="1">Uncharacterized protein</fullName>
    </submittedName>
</protein>
<accession>A0A4V1C4R2</accession>
<reference evidence="1 2" key="1">
    <citation type="journal article" date="2019" name="Mol. Biol. Evol.">
        <title>Blast fungal genomes show frequent chromosomal changes, gene gains and losses, and effector gene turnover.</title>
        <authorList>
            <person name="Gomez Luciano L.B."/>
            <person name="Jason Tsai I."/>
            <person name="Chuma I."/>
            <person name="Tosa Y."/>
            <person name="Chen Y.H."/>
            <person name="Li J.Y."/>
            <person name="Li M.Y."/>
            <person name="Jade Lu M.Y."/>
            <person name="Nakayashiki H."/>
            <person name="Li W.H."/>
        </authorList>
    </citation>
    <scope>NUCLEOTIDE SEQUENCE [LARGE SCALE GENOMIC DNA]</scope>
    <source>
        <strain evidence="1">MZ5-1-6</strain>
    </source>
</reference>
<name>A0A4V1C4R2_PYROR</name>
<organism evidence="1 2">
    <name type="scientific">Pyricularia oryzae</name>
    <name type="common">Rice blast fungus</name>
    <name type="synonym">Magnaporthe oryzae</name>
    <dbReference type="NCBI Taxonomy" id="318829"/>
    <lineage>
        <taxon>Eukaryota</taxon>
        <taxon>Fungi</taxon>
        <taxon>Dikarya</taxon>
        <taxon>Ascomycota</taxon>
        <taxon>Pezizomycotina</taxon>
        <taxon>Sordariomycetes</taxon>
        <taxon>Sordariomycetidae</taxon>
        <taxon>Magnaporthales</taxon>
        <taxon>Pyriculariaceae</taxon>
        <taxon>Pyricularia</taxon>
    </lineage>
</organism>